<feature type="domain" description="CREG-like beta-barrel" evidence="2">
    <location>
        <begin position="6"/>
        <end position="143"/>
    </location>
</feature>
<dbReference type="HOGENOM" id="CLU_053419_1_2_5"/>
<dbReference type="PANTHER" id="PTHR13343:SF17">
    <property type="entry name" value="CELLULAR REPRESSOR OF E1A-STIMULATED GENES, ISOFORM A"/>
    <property type="match status" value="1"/>
</dbReference>
<evidence type="ECO:0000259" key="2">
    <source>
        <dbReference type="Pfam" id="PF13883"/>
    </source>
</evidence>
<dbReference type="GO" id="GO:0005737">
    <property type="term" value="C:cytoplasm"/>
    <property type="evidence" value="ECO:0007669"/>
    <property type="project" value="UniProtKB-ARBA"/>
</dbReference>
<evidence type="ECO:0000259" key="1">
    <source>
        <dbReference type="Pfam" id="PF10615"/>
    </source>
</evidence>
<dbReference type="Pfam" id="PF13883">
    <property type="entry name" value="CREG_beta-barrel"/>
    <property type="match status" value="1"/>
</dbReference>
<dbReference type="AlphaFoldDB" id="B6JJT1"/>
<dbReference type="Proteomes" id="UP000007730">
    <property type="component" value="Chromosome"/>
</dbReference>
<proteinExistence type="predicted"/>
<accession>B6JJT1</accession>
<dbReference type="InterPro" id="IPR055343">
    <property type="entry name" value="CREG_beta-barrel"/>
</dbReference>
<protein>
    <submittedName>
        <fullName evidence="3">Pyridoxamine 5'-phosphate oxidase-like domain protein</fullName>
    </submittedName>
</protein>
<dbReference type="PANTHER" id="PTHR13343">
    <property type="entry name" value="CREG1 PROTEIN"/>
    <property type="match status" value="1"/>
</dbReference>
<feature type="domain" description="DUF2470" evidence="1">
    <location>
        <begin position="167"/>
        <end position="234"/>
    </location>
</feature>
<reference evidence="3 4" key="1">
    <citation type="journal article" date="2011" name="J. Bacteriol.">
        <title>Complete genome sequences of the chemolithoautotrophic Oligotropha carboxidovorans strains OM4 and OM5.</title>
        <authorList>
            <person name="Volland S."/>
            <person name="Rachinger M."/>
            <person name="Strittmatter A."/>
            <person name="Daniel R."/>
            <person name="Gottschalk G."/>
            <person name="Meyer O."/>
        </authorList>
    </citation>
    <scope>NUCLEOTIDE SEQUENCE [LARGE SCALE GENOMIC DNA]</scope>
    <source>
        <strain evidence="4">ATCC 49405 / DSM 1227 / KCTC 32145 / OM5</strain>
    </source>
</reference>
<dbReference type="Pfam" id="PF10615">
    <property type="entry name" value="DUF2470"/>
    <property type="match status" value="1"/>
</dbReference>
<dbReference type="RefSeq" id="WP_012564699.1">
    <property type="nucleotide sequence ID" value="NC_011386.1"/>
</dbReference>
<dbReference type="InterPro" id="IPR019595">
    <property type="entry name" value="DUF2470"/>
</dbReference>
<keyword evidence="4" id="KW-1185">Reference proteome</keyword>
<sequence>MKPQPQTDSATMVRSLLRGSRQGALATLMTESGAPYCSLVNVAPDADGAPLLLISRLALHTQNALADPRVSLMLDERRAGDPLEGARIMLAGEARPAAPEALPRIRRRYFAFHPSARDFADFPDFSFFRIDPSGVHLVAGFGRIVDLVPARFLTEVSDAADLVAAEEEIVAHLNTDHPETLSLFATQLLDTPAADWRCIACDPDGLDLAAEDRYLRLTFPRRVASPGALRTVLKDLADKARSGAR</sequence>
<dbReference type="Gene3D" id="3.20.180.10">
    <property type="entry name" value="PNP-oxidase-like"/>
    <property type="match status" value="1"/>
</dbReference>
<dbReference type="KEGG" id="oca:OCAR_7574"/>
<dbReference type="eggNOG" id="COG0748">
    <property type="taxonomic scope" value="Bacteria"/>
</dbReference>
<evidence type="ECO:0000313" key="4">
    <source>
        <dbReference type="Proteomes" id="UP000007730"/>
    </source>
</evidence>
<dbReference type="InterPro" id="IPR037119">
    <property type="entry name" value="Haem_oxidase_HugZ-like_sf"/>
</dbReference>
<dbReference type="STRING" id="504832.OCA5_c05690"/>
<dbReference type="Gene3D" id="2.30.110.10">
    <property type="entry name" value="Electron Transport, Fmn-binding Protein, Chain A"/>
    <property type="match status" value="1"/>
</dbReference>
<name>B6JJT1_AFIC5</name>
<dbReference type="SUPFAM" id="SSF50475">
    <property type="entry name" value="FMN-binding split barrel"/>
    <property type="match status" value="1"/>
</dbReference>
<dbReference type="OrthoDB" id="9814594at2"/>
<dbReference type="InterPro" id="IPR012349">
    <property type="entry name" value="Split_barrel_FMN-bd"/>
</dbReference>
<dbReference type="EMBL" id="CP002826">
    <property type="protein sequence ID" value="AEI05293.1"/>
    <property type="molecule type" value="Genomic_DNA"/>
</dbReference>
<dbReference type="KEGG" id="ocg:OCA5_c05690"/>
<dbReference type="PATRIC" id="fig|504832.7.peg.595"/>
<gene>
    <name evidence="3" type="ordered locus">OCA5_c05690</name>
</gene>
<evidence type="ECO:0000313" key="3">
    <source>
        <dbReference type="EMBL" id="AEI05293.1"/>
    </source>
</evidence>
<organism evidence="3 4">
    <name type="scientific">Afipia carboxidovorans (strain ATCC 49405 / DSM 1227 / KCTC 32145 / OM5)</name>
    <name type="common">Oligotropha carboxidovorans</name>
    <dbReference type="NCBI Taxonomy" id="504832"/>
    <lineage>
        <taxon>Bacteria</taxon>
        <taxon>Pseudomonadati</taxon>
        <taxon>Pseudomonadota</taxon>
        <taxon>Alphaproteobacteria</taxon>
        <taxon>Hyphomicrobiales</taxon>
        <taxon>Nitrobacteraceae</taxon>
        <taxon>Afipia</taxon>
    </lineage>
</organism>